<accession>A0A7D9I7B6</accession>
<dbReference type="SMART" id="SM00369">
    <property type="entry name" value="LRR_TYP"/>
    <property type="match status" value="7"/>
</dbReference>
<dbReference type="Pfam" id="PF13855">
    <property type="entry name" value="LRR_8"/>
    <property type="match status" value="1"/>
</dbReference>
<protein>
    <submittedName>
        <fullName evidence="13">Lutropin-choriogonadotropic hormone receptor isoform X1</fullName>
    </submittedName>
</protein>
<keyword evidence="14" id="KW-1185">Reference proteome</keyword>
<dbReference type="GO" id="GO:0005886">
    <property type="term" value="C:plasma membrane"/>
    <property type="evidence" value="ECO:0007669"/>
    <property type="project" value="UniProtKB-SubCell"/>
</dbReference>
<organism evidence="13 14">
    <name type="scientific">Paramuricea clavata</name>
    <name type="common">Red gorgonian</name>
    <name type="synonym">Violescent sea-whip</name>
    <dbReference type="NCBI Taxonomy" id="317549"/>
    <lineage>
        <taxon>Eukaryota</taxon>
        <taxon>Metazoa</taxon>
        <taxon>Cnidaria</taxon>
        <taxon>Anthozoa</taxon>
        <taxon>Octocorallia</taxon>
        <taxon>Malacalcyonacea</taxon>
        <taxon>Plexauridae</taxon>
        <taxon>Paramuricea</taxon>
    </lineage>
</organism>
<keyword evidence="4 12" id="KW-0812">Transmembrane</keyword>
<dbReference type="InterPro" id="IPR026906">
    <property type="entry name" value="LRR_5"/>
</dbReference>
<feature type="non-terminal residue" evidence="13">
    <location>
        <position position="756"/>
    </location>
</feature>
<evidence type="ECO:0000256" key="1">
    <source>
        <dbReference type="ARBA" id="ARBA00004651"/>
    </source>
</evidence>
<dbReference type="Gene3D" id="3.80.10.10">
    <property type="entry name" value="Ribonuclease Inhibitor"/>
    <property type="match status" value="2"/>
</dbReference>
<dbReference type="EMBL" id="CACRXK020003969">
    <property type="protein sequence ID" value="CAB4000961.1"/>
    <property type="molecule type" value="Genomic_DNA"/>
</dbReference>
<evidence type="ECO:0000256" key="11">
    <source>
        <dbReference type="SAM" id="MobiDB-lite"/>
    </source>
</evidence>
<keyword evidence="3" id="KW-0433">Leucine-rich repeat</keyword>
<keyword evidence="9 13" id="KW-0675">Receptor</keyword>
<keyword evidence="10" id="KW-0807">Transducer</keyword>
<dbReference type="SUPFAM" id="SSF81321">
    <property type="entry name" value="Family A G protein-coupled receptor-like"/>
    <property type="match status" value="1"/>
</dbReference>
<keyword evidence="7" id="KW-0297">G-protein coupled receptor</keyword>
<evidence type="ECO:0000256" key="8">
    <source>
        <dbReference type="ARBA" id="ARBA00023136"/>
    </source>
</evidence>
<evidence type="ECO:0000256" key="6">
    <source>
        <dbReference type="ARBA" id="ARBA00022989"/>
    </source>
</evidence>
<dbReference type="AlphaFoldDB" id="A0A7D9I7B6"/>
<evidence type="ECO:0000256" key="7">
    <source>
        <dbReference type="ARBA" id="ARBA00023040"/>
    </source>
</evidence>
<dbReference type="InterPro" id="IPR003591">
    <property type="entry name" value="Leu-rich_rpt_typical-subtyp"/>
</dbReference>
<name>A0A7D9I7B6_PARCT</name>
<evidence type="ECO:0000256" key="9">
    <source>
        <dbReference type="ARBA" id="ARBA00023170"/>
    </source>
</evidence>
<dbReference type="PROSITE" id="PS50262">
    <property type="entry name" value="G_PROTEIN_RECEP_F1_2"/>
    <property type="match status" value="1"/>
</dbReference>
<keyword evidence="5" id="KW-0677">Repeat</keyword>
<dbReference type="InterPro" id="IPR032675">
    <property type="entry name" value="LRR_dom_sf"/>
</dbReference>
<feature type="transmembrane region" description="Helical" evidence="12">
    <location>
        <begin position="596"/>
        <end position="619"/>
    </location>
</feature>
<feature type="transmembrane region" description="Helical" evidence="12">
    <location>
        <begin position="551"/>
        <end position="575"/>
    </location>
</feature>
<feature type="compositionally biased region" description="Polar residues" evidence="11">
    <location>
        <begin position="721"/>
        <end position="737"/>
    </location>
</feature>
<dbReference type="Proteomes" id="UP001152795">
    <property type="component" value="Unassembled WGS sequence"/>
</dbReference>
<dbReference type="GO" id="GO:0009755">
    <property type="term" value="P:hormone-mediated signaling pathway"/>
    <property type="evidence" value="ECO:0007669"/>
    <property type="project" value="TreeGrafter"/>
</dbReference>
<dbReference type="PRINTS" id="PR00237">
    <property type="entry name" value="GPCRRHODOPSN"/>
</dbReference>
<dbReference type="GO" id="GO:0007189">
    <property type="term" value="P:adenylate cyclase-activating G protein-coupled receptor signaling pathway"/>
    <property type="evidence" value="ECO:0007669"/>
    <property type="project" value="TreeGrafter"/>
</dbReference>
<sequence length="756" mass="85090">SLKENKIKFVHPRFLGNNTDSLRFFDLSMNRQLTTIPFGGIRTLARLKQLRISGTSITVIPDLAFKDLNNLEEIVLLEPQSHVEYHIGNRSFAYLPSLTKLTLNNFKLAHFPNLTGNFKLEDLYLDHNEIKVLPTNLCDILPNLFELRVSGNNLEALPKLSGCKKLAILVVDSNRIQSFGDSLNGLSSIVDISAKYNRIKSIEENDFKGLTQLDKLLLEENKISNIHKNAFSDLTNLKDLILTDNNFPELPTLGLVAVETLSIKGNSKLKKFPSPRHLPNIKILHLYYPYHCCAFLNARKGIYNNNNTTLNITLSNGDQVFSKWIWLADDLENMTSFDPEDIDSSTYEDTSQPKTSPHDEDILNKKIKCTPEPDPFFPCEDLMGDWVLRCGVWIVFVLALCGNATVIIVILASHTKMDVSRFLISNLAFADLFMGIYLGFLAVVDVSTLGNFKSYGVEWQLGPGCRTAGFLATLSSELSVFTLTVITVERYIAIKNAIRVNRKLQLKTAVIVMIFGWVFALVTATLPLLEVNTYGKFSVCLPFETDDKKSIVFLVFLLCLNAAAFIVILFCYILMYCSIRGSNAWNASDFRVAKRMALLVFTDFACWAPIVFFSLTATFGSSIINLSQAKIFTVFVFPLNSCCNPFLYAIFTSHFKKDLLAICRRVEDKYPFLKITKQRMSFSRRSSYSGAVSENPNIYLRVRRFSLPVFARGFNNSITTNGRGSDSSNSNKISLDTNPIGHDGNDHLLTERVTSV</sequence>
<dbReference type="InterPro" id="IPR001611">
    <property type="entry name" value="Leu-rich_rpt"/>
</dbReference>
<feature type="transmembrane region" description="Helical" evidence="12">
    <location>
        <begin position="631"/>
        <end position="651"/>
    </location>
</feature>
<dbReference type="InterPro" id="IPR002131">
    <property type="entry name" value="Gphrmn_rcpt_fam"/>
</dbReference>
<dbReference type="InterPro" id="IPR000276">
    <property type="entry name" value="GPCR_Rhodpsn"/>
</dbReference>
<dbReference type="PANTHER" id="PTHR24372:SF82">
    <property type="entry name" value="RICKETS"/>
    <property type="match status" value="1"/>
</dbReference>
<dbReference type="InterPro" id="IPR017452">
    <property type="entry name" value="GPCR_Rhodpsn_7TM"/>
</dbReference>
<dbReference type="Pfam" id="PF00001">
    <property type="entry name" value="7tm_1"/>
    <property type="match status" value="1"/>
</dbReference>
<evidence type="ECO:0000256" key="4">
    <source>
        <dbReference type="ARBA" id="ARBA00022692"/>
    </source>
</evidence>
<keyword evidence="6 12" id="KW-1133">Transmembrane helix</keyword>
<keyword evidence="2" id="KW-1003">Cell membrane</keyword>
<evidence type="ECO:0000313" key="13">
    <source>
        <dbReference type="EMBL" id="CAB4000961.1"/>
    </source>
</evidence>
<dbReference type="OrthoDB" id="1883493at2759"/>
<dbReference type="SUPFAM" id="SSF52058">
    <property type="entry name" value="L domain-like"/>
    <property type="match status" value="1"/>
</dbReference>
<feature type="transmembrane region" description="Helical" evidence="12">
    <location>
        <begin position="468"/>
        <end position="488"/>
    </location>
</feature>
<reference evidence="13" key="1">
    <citation type="submission" date="2020-04" db="EMBL/GenBank/DDBJ databases">
        <authorList>
            <person name="Alioto T."/>
            <person name="Alioto T."/>
            <person name="Gomez Garrido J."/>
        </authorList>
    </citation>
    <scope>NUCLEOTIDE SEQUENCE</scope>
    <source>
        <strain evidence="13">A484AB</strain>
    </source>
</reference>
<dbReference type="PROSITE" id="PS51450">
    <property type="entry name" value="LRR"/>
    <property type="match status" value="1"/>
</dbReference>
<dbReference type="PRINTS" id="PR00373">
    <property type="entry name" value="GLYCHORMONER"/>
</dbReference>
<dbReference type="SMART" id="SM00364">
    <property type="entry name" value="LRR_BAC"/>
    <property type="match status" value="4"/>
</dbReference>
<dbReference type="FunFam" id="1.20.1070.10:FF:000156">
    <property type="entry name" value="Lutropin-choriogonadotropic hormone receptor"/>
    <property type="match status" value="1"/>
</dbReference>
<feature type="transmembrane region" description="Helical" evidence="12">
    <location>
        <begin position="386"/>
        <end position="411"/>
    </location>
</feature>
<comment type="subcellular location">
    <subcellularLocation>
        <location evidence="1">Cell membrane</location>
        <topology evidence="1">Multi-pass membrane protein</topology>
    </subcellularLocation>
</comment>
<dbReference type="CDD" id="cd15136">
    <property type="entry name" value="7tmA_Glyco_hormone_R"/>
    <property type="match status" value="1"/>
</dbReference>
<evidence type="ECO:0000256" key="12">
    <source>
        <dbReference type="SAM" id="Phobius"/>
    </source>
</evidence>
<dbReference type="GO" id="GO:0016500">
    <property type="term" value="F:protein-hormone receptor activity"/>
    <property type="evidence" value="ECO:0007669"/>
    <property type="project" value="InterPro"/>
</dbReference>
<proteinExistence type="predicted"/>
<evidence type="ECO:0000256" key="5">
    <source>
        <dbReference type="ARBA" id="ARBA00022737"/>
    </source>
</evidence>
<gene>
    <name evidence="13" type="ORF">PACLA_8A071029</name>
</gene>
<feature type="transmembrane region" description="Helical" evidence="12">
    <location>
        <begin position="423"/>
        <end position="444"/>
    </location>
</feature>
<evidence type="ECO:0000256" key="2">
    <source>
        <dbReference type="ARBA" id="ARBA00022475"/>
    </source>
</evidence>
<comment type="caution">
    <text evidence="13">The sequence shown here is derived from an EMBL/GenBank/DDBJ whole genome shotgun (WGS) entry which is preliminary data.</text>
</comment>
<evidence type="ECO:0000256" key="3">
    <source>
        <dbReference type="ARBA" id="ARBA00022614"/>
    </source>
</evidence>
<dbReference type="PANTHER" id="PTHR24372">
    <property type="entry name" value="GLYCOPROTEIN HORMONE RECEPTOR"/>
    <property type="match status" value="1"/>
</dbReference>
<evidence type="ECO:0000313" key="14">
    <source>
        <dbReference type="Proteomes" id="UP001152795"/>
    </source>
</evidence>
<dbReference type="PROSITE" id="PS00237">
    <property type="entry name" value="G_PROTEIN_RECEP_F1_1"/>
    <property type="match status" value="1"/>
</dbReference>
<feature type="transmembrane region" description="Helical" evidence="12">
    <location>
        <begin position="509"/>
        <end position="529"/>
    </location>
</feature>
<feature type="region of interest" description="Disordered" evidence="11">
    <location>
        <begin position="721"/>
        <end position="746"/>
    </location>
</feature>
<keyword evidence="8 12" id="KW-0472">Membrane</keyword>
<dbReference type="Pfam" id="PF13306">
    <property type="entry name" value="LRR_5"/>
    <property type="match status" value="1"/>
</dbReference>
<dbReference type="Gene3D" id="1.20.1070.10">
    <property type="entry name" value="Rhodopsin 7-helix transmembrane proteins"/>
    <property type="match status" value="1"/>
</dbReference>
<dbReference type="GO" id="GO:0008528">
    <property type="term" value="F:G protein-coupled peptide receptor activity"/>
    <property type="evidence" value="ECO:0007669"/>
    <property type="project" value="TreeGrafter"/>
</dbReference>
<evidence type="ECO:0000256" key="10">
    <source>
        <dbReference type="ARBA" id="ARBA00023224"/>
    </source>
</evidence>